<dbReference type="GO" id="GO:0003676">
    <property type="term" value="F:nucleic acid binding"/>
    <property type="evidence" value="ECO:0007669"/>
    <property type="project" value="InterPro"/>
</dbReference>
<dbReference type="InterPro" id="IPR011335">
    <property type="entry name" value="Restrct_endonuc-II-like"/>
</dbReference>
<sequence>MFEAKATSTDKLKQSVLSEEQTNRLASHYYLGAICGVCCSIGKTYAFVPWSAWEQMKEAYGRKYLTEKDLATFAVKTPGYVDFLGGLADERIFSTSD</sequence>
<protein>
    <recommendedName>
        <fullName evidence="2">Holliday junction resolvase RecU</fullName>
    </recommendedName>
</protein>
<dbReference type="InterPro" id="IPR011856">
    <property type="entry name" value="tRNA_endonuc-like_dom_sf"/>
</dbReference>
<gene>
    <name evidence="1" type="ORF">SDC9_208053</name>
</gene>
<comment type="caution">
    <text evidence="1">The sequence shown here is derived from an EMBL/GenBank/DDBJ whole genome shotgun (WGS) entry which is preliminary data.</text>
</comment>
<proteinExistence type="predicted"/>
<dbReference type="SUPFAM" id="SSF52980">
    <property type="entry name" value="Restriction endonuclease-like"/>
    <property type="match status" value="1"/>
</dbReference>
<reference evidence="1" key="1">
    <citation type="submission" date="2019-08" db="EMBL/GenBank/DDBJ databases">
        <authorList>
            <person name="Kucharzyk K."/>
            <person name="Murdoch R.W."/>
            <person name="Higgins S."/>
            <person name="Loffler F."/>
        </authorList>
    </citation>
    <scope>NUCLEOTIDE SEQUENCE</scope>
</reference>
<dbReference type="Gene3D" id="3.40.1350.10">
    <property type="match status" value="1"/>
</dbReference>
<name>A0A645J9F8_9ZZZZ</name>
<evidence type="ECO:0008006" key="2">
    <source>
        <dbReference type="Google" id="ProtNLM"/>
    </source>
</evidence>
<dbReference type="AlphaFoldDB" id="A0A645J9F8"/>
<evidence type="ECO:0000313" key="1">
    <source>
        <dbReference type="EMBL" id="MPN60325.1"/>
    </source>
</evidence>
<dbReference type="EMBL" id="VSSQ01135448">
    <property type="protein sequence ID" value="MPN60325.1"/>
    <property type="molecule type" value="Genomic_DNA"/>
</dbReference>
<accession>A0A645J9F8</accession>
<organism evidence="1">
    <name type="scientific">bioreactor metagenome</name>
    <dbReference type="NCBI Taxonomy" id="1076179"/>
    <lineage>
        <taxon>unclassified sequences</taxon>
        <taxon>metagenomes</taxon>
        <taxon>ecological metagenomes</taxon>
    </lineage>
</organism>